<evidence type="ECO:0000256" key="7">
    <source>
        <dbReference type="ARBA" id="ARBA00022842"/>
    </source>
</evidence>
<dbReference type="InterPro" id="IPR013815">
    <property type="entry name" value="ATP_grasp_subdomain_1"/>
</dbReference>
<dbReference type="Pfam" id="PF08442">
    <property type="entry name" value="ATP-grasp_2"/>
    <property type="match status" value="1"/>
</dbReference>
<dbReference type="GO" id="GO:0005524">
    <property type="term" value="F:ATP binding"/>
    <property type="evidence" value="ECO:0007669"/>
    <property type="project" value="UniProtKB-UniRule"/>
</dbReference>
<organism evidence="10 11">
    <name type="scientific">Desulfosporosinus fructosivorans</name>
    <dbReference type="NCBI Taxonomy" id="2018669"/>
    <lineage>
        <taxon>Bacteria</taxon>
        <taxon>Bacillati</taxon>
        <taxon>Bacillota</taxon>
        <taxon>Clostridia</taxon>
        <taxon>Eubacteriales</taxon>
        <taxon>Desulfitobacteriaceae</taxon>
        <taxon>Desulfosporosinus</taxon>
    </lineage>
</organism>
<dbReference type="InterPro" id="IPR013650">
    <property type="entry name" value="ATP-grasp_succ-CoA_synth-type"/>
</dbReference>
<evidence type="ECO:0000313" key="11">
    <source>
        <dbReference type="Proteomes" id="UP000298460"/>
    </source>
</evidence>
<feature type="domain" description="ATP-grasp" evidence="9">
    <location>
        <begin position="9"/>
        <end position="220"/>
    </location>
</feature>
<evidence type="ECO:0000256" key="8">
    <source>
        <dbReference type="PROSITE-ProRule" id="PRU00409"/>
    </source>
</evidence>
<dbReference type="GO" id="GO:0006099">
    <property type="term" value="P:tricarboxylic acid cycle"/>
    <property type="evidence" value="ECO:0007669"/>
    <property type="project" value="UniProtKB-KW"/>
</dbReference>
<evidence type="ECO:0000256" key="6">
    <source>
        <dbReference type="ARBA" id="ARBA00022741"/>
    </source>
</evidence>
<evidence type="ECO:0000256" key="1">
    <source>
        <dbReference type="ARBA" id="ARBA00001946"/>
    </source>
</evidence>
<evidence type="ECO:0000256" key="4">
    <source>
        <dbReference type="ARBA" id="ARBA00022598"/>
    </source>
</evidence>
<comment type="cofactor">
    <cofactor evidence="1">
        <name>Mg(2+)</name>
        <dbReference type="ChEBI" id="CHEBI:18420"/>
    </cofactor>
</comment>
<evidence type="ECO:0000259" key="9">
    <source>
        <dbReference type="PROSITE" id="PS50975"/>
    </source>
</evidence>
<keyword evidence="8" id="KW-0067">ATP-binding</keyword>
<dbReference type="PANTHER" id="PTHR11815">
    <property type="entry name" value="SUCCINYL-COA SYNTHETASE BETA CHAIN"/>
    <property type="match status" value="1"/>
</dbReference>
<reference evidence="10 11" key="1">
    <citation type="submission" date="2019-03" db="EMBL/GenBank/DDBJ databases">
        <title>Draft Genome Sequence of Desulfosporosinus fructosivorans Strain 63.6F, Isolated from Marine Sediment in the Baltic Sea.</title>
        <authorList>
            <person name="Hausmann B."/>
            <person name="Vandieken V."/>
            <person name="Pjevac P."/>
            <person name="Schreck K."/>
            <person name="Herbold C.W."/>
            <person name="Loy A."/>
        </authorList>
    </citation>
    <scope>NUCLEOTIDE SEQUENCE [LARGE SCALE GENOMIC DNA]</scope>
    <source>
        <strain evidence="10 11">63.6F</strain>
    </source>
</reference>
<dbReference type="SUPFAM" id="SSF52210">
    <property type="entry name" value="Succinyl-CoA synthetase domains"/>
    <property type="match status" value="1"/>
</dbReference>
<keyword evidence="6 8" id="KW-0547">Nucleotide-binding</keyword>
<gene>
    <name evidence="10" type="ORF">E4K67_06455</name>
</gene>
<dbReference type="SUPFAM" id="SSF56059">
    <property type="entry name" value="Glutathione synthetase ATP-binding domain-like"/>
    <property type="match status" value="1"/>
</dbReference>
<sequence>MYLFEFEAKRVFSEYGIPIAQNGLASNPKAARAIYEKIGKPVMLKAQVMAGGRGKAGLILSADDADLVEQAAVMILGKEHHGEKVFSILVEEQIAIAQEVYASITMDFAVGKPVMMVSTQGGVEIESLALTNPEKIVRAYLDPCQEVFSHKLRELWSTAGFQGKQVVELEVILKKLVRVFYETDAITAEINPLVITDDGKLIAADAKLIIDDEALFRHQEFLNVSRVVDNQFEQRAKEINVTYVGLDAEGEIGIIAGGAGLSMATMDAVYAIGAKPAAFIDLGGGISRERMKETLCLMAKTPNLQGVIINVFGGINNCLTMALGLADFLDEGPTNIKFVVKMRGHEQEEGWSILERYRIPTVKFGTTDIAIRLLRHVLNGEVVSQCAL</sequence>
<dbReference type="Gene3D" id="3.30.470.20">
    <property type="entry name" value="ATP-grasp fold, B domain"/>
    <property type="match status" value="1"/>
</dbReference>
<dbReference type="GO" id="GO:0004775">
    <property type="term" value="F:succinate-CoA ligase (ADP-forming) activity"/>
    <property type="evidence" value="ECO:0007669"/>
    <property type="project" value="TreeGrafter"/>
</dbReference>
<keyword evidence="4 10" id="KW-0436">Ligase</keyword>
<dbReference type="RefSeq" id="WP_135545595.1">
    <property type="nucleotide sequence ID" value="NZ_SPQQ01000002.1"/>
</dbReference>
<dbReference type="InterPro" id="IPR016102">
    <property type="entry name" value="Succinyl-CoA_synth-like"/>
</dbReference>
<dbReference type="InterPro" id="IPR005809">
    <property type="entry name" value="Succ_CoA_ligase-like_bsu"/>
</dbReference>
<dbReference type="OrthoDB" id="9802602at2"/>
<dbReference type="EMBL" id="SPQQ01000002">
    <property type="protein sequence ID" value="TGE39102.1"/>
    <property type="molecule type" value="Genomic_DNA"/>
</dbReference>
<dbReference type="Gene3D" id="3.40.50.261">
    <property type="entry name" value="Succinyl-CoA synthetase domains"/>
    <property type="match status" value="1"/>
</dbReference>
<dbReference type="Pfam" id="PF00549">
    <property type="entry name" value="Ligase_CoA"/>
    <property type="match status" value="1"/>
</dbReference>
<dbReference type="PANTHER" id="PTHR11815:SF10">
    <property type="entry name" value="SUCCINATE--COA LIGASE [GDP-FORMING] SUBUNIT BETA, MITOCHONDRIAL"/>
    <property type="match status" value="1"/>
</dbReference>
<dbReference type="Gene3D" id="3.30.1490.20">
    <property type="entry name" value="ATP-grasp fold, A domain"/>
    <property type="match status" value="1"/>
</dbReference>
<keyword evidence="7" id="KW-0460">Magnesium</keyword>
<keyword evidence="11" id="KW-1185">Reference proteome</keyword>
<dbReference type="FunFam" id="3.30.470.20:FF:000002">
    <property type="entry name" value="Succinate--CoA ligase [ADP-forming] subunit beta"/>
    <property type="match status" value="1"/>
</dbReference>
<protein>
    <submittedName>
        <fullName evidence="10">Succinate--CoA ligase</fullName>
    </submittedName>
</protein>
<dbReference type="InterPro" id="IPR011761">
    <property type="entry name" value="ATP-grasp"/>
</dbReference>
<comment type="caution">
    <text evidence="10">The sequence shown here is derived from an EMBL/GenBank/DDBJ whole genome shotgun (WGS) entry which is preliminary data.</text>
</comment>
<dbReference type="Proteomes" id="UP000298460">
    <property type="component" value="Unassembled WGS sequence"/>
</dbReference>
<dbReference type="PROSITE" id="PS50975">
    <property type="entry name" value="ATP_GRASP"/>
    <property type="match status" value="1"/>
</dbReference>
<keyword evidence="5" id="KW-0479">Metal-binding</keyword>
<comment type="similarity">
    <text evidence="2">Belongs to the succinate/malate CoA ligase beta subunit family.</text>
</comment>
<dbReference type="InterPro" id="IPR005811">
    <property type="entry name" value="SUCC_ACL_C"/>
</dbReference>
<name>A0A4Z0R7L8_9FIRM</name>
<proteinExistence type="inferred from homology"/>
<dbReference type="GO" id="GO:0046872">
    <property type="term" value="F:metal ion binding"/>
    <property type="evidence" value="ECO:0007669"/>
    <property type="project" value="UniProtKB-KW"/>
</dbReference>
<dbReference type="GO" id="GO:0042709">
    <property type="term" value="C:succinate-CoA ligase complex"/>
    <property type="evidence" value="ECO:0007669"/>
    <property type="project" value="TreeGrafter"/>
</dbReference>
<dbReference type="PIRSF" id="PIRSF001554">
    <property type="entry name" value="SucCS_beta"/>
    <property type="match status" value="1"/>
</dbReference>
<dbReference type="AlphaFoldDB" id="A0A4Z0R7L8"/>
<dbReference type="GO" id="GO:0006104">
    <property type="term" value="P:succinyl-CoA metabolic process"/>
    <property type="evidence" value="ECO:0007669"/>
    <property type="project" value="TreeGrafter"/>
</dbReference>
<keyword evidence="3" id="KW-0816">Tricarboxylic acid cycle</keyword>
<evidence type="ECO:0000256" key="2">
    <source>
        <dbReference type="ARBA" id="ARBA00009182"/>
    </source>
</evidence>
<evidence type="ECO:0000313" key="10">
    <source>
        <dbReference type="EMBL" id="TGE39102.1"/>
    </source>
</evidence>
<evidence type="ECO:0000256" key="5">
    <source>
        <dbReference type="ARBA" id="ARBA00022723"/>
    </source>
</evidence>
<evidence type="ECO:0000256" key="3">
    <source>
        <dbReference type="ARBA" id="ARBA00022532"/>
    </source>
</evidence>
<accession>A0A4Z0R7L8</accession>